<keyword evidence="5 10" id="KW-0145">Chemotaxis</keyword>
<comment type="subcellular location">
    <subcellularLocation>
        <location evidence="10">Cell inner membrane</location>
    </subcellularLocation>
    <subcellularLocation>
        <location evidence="2">Cell membrane</location>
        <topology evidence="2">Single-pass membrane protein</topology>
    </subcellularLocation>
</comment>
<evidence type="ECO:0000256" key="10">
    <source>
        <dbReference type="RuleBase" id="RU364125"/>
    </source>
</evidence>
<dbReference type="EMBL" id="LSYU01000049">
    <property type="protein sequence ID" value="KXX64651.1"/>
    <property type="molecule type" value="Genomic_DNA"/>
</dbReference>
<keyword evidence="8" id="KW-1133">Transmembrane helix</keyword>
<evidence type="ECO:0000256" key="9">
    <source>
        <dbReference type="ARBA" id="ARBA00023136"/>
    </source>
</evidence>
<reference evidence="12 13" key="1">
    <citation type="submission" date="2016-02" db="EMBL/GenBank/DDBJ databases">
        <title>Genome sequence of Marichromatium gracile YL-28, a purple sulfur bacterium.</title>
        <authorList>
            <person name="Zhao C."/>
            <person name="Hong X."/>
            <person name="Chen S."/>
            <person name="Yang S."/>
        </authorList>
    </citation>
    <scope>NUCLEOTIDE SEQUENCE [LARGE SCALE GENOMIC DNA]</scope>
    <source>
        <strain evidence="12 13">YL28</strain>
    </source>
</reference>
<evidence type="ECO:0000256" key="4">
    <source>
        <dbReference type="ARBA" id="ARBA00022475"/>
    </source>
</evidence>
<dbReference type="Pfam" id="PF03748">
    <property type="entry name" value="FliL"/>
    <property type="match status" value="1"/>
</dbReference>
<dbReference type="InterPro" id="IPR005503">
    <property type="entry name" value="FliL"/>
</dbReference>
<protein>
    <recommendedName>
        <fullName evidence="10">Flagellar protein FliL</fullName>
    </recommendedName>
</protein>
<dbReference type="PANTHER" id="PTHR35091:SF2">
    <property type="entry name" value="FLAGELLAR PROTEIN FLIL"/>
    <property type="match status" value="1"/>
</dbReference>
<feature type="signal peptide" evidence="11">
    <location>
        <begin position="1"/>
        <end position="26"/>
    </location>
</feature>
<comment type="similarity">
    <text evidence="3 10">Belongs to the FliL family.</text>
</comment>
<keyword evidence="11" id="KW-0732">Signal</keyword>
<dbReference type="Proteomes" id="UP000075766">
    <property type="component" value="Unassembled WGS sequence"/>
</dbReference>
<keyword evidence="6" id="KW-0812">Transmembrane</keyword>
<evidence type="ECO:0000256" key="6">
    <source>
        <dbReference type="ARBA" id="ARBA00022692"/>
    </source>
</evidence>
<evidence type="ECO:0000256" key="11">
    <source>
        <dbReference type="SAM" id="SignalP"/>
    </source>
</evidence>
<evidence type="ECO:0000256" key="7">
    <source>
        <dbReference type="ARBA" id="ARBA00022779"/>
    </source>
</evidence>
<dbReference type="RefSeq" id="WP_062275001.1">
    <property type="nucleotide sequence ID" value="NZ_LSYU01000049.1"/>
</dbReference>
<keyword evidence="10" id="KW-0997">Cell inner membrane</keyword>
<sequence>MKNAVTQLALVLTLVLGLAQLQPVAAQDEPFTDNYIAIDPALIVNLAGESRTRFLKVGIDLYVRTAEAGDAVNTHMPLIRDRLISYFAGRTVDEVSALDQRDALRLGALKAVQEALLEQVGTFAVDGLYFGSFIIQ</sequence>
<evidence type="ECO:0000313" key="13">
    <source>
        <dbReference type="Proteomes" id="UP000075766"/>
    </source>
</evidence>
<evidence type="ECO:0000256" key="5">
    <source>
        <dbReference type="ARBA" id="ARBA00022500"/>
    </source>
</evidence>
<keyword evidence="9 10" id="KW-0472">Membrane</keyword>
<keyword evidence="13" id="KW-1185">Reference proteome</keyword>
<feature type="chain" id="PRO_5045249199" description="Flagellar protein FliL" evidence="11">
    <location>
        <begin position="27"/>
        <end position="136"/>
    </location>
</feature>
<gene>
    <name evidence="12" type="ORF">AY586_12900</name>
</gene>
<keyword evidence="4" id="KW-1003">Cell membrane</keyword>
<name>A0ABR5VH52_MARGR</name>
<accession>A0ABR5VH52</accession>
<evidence type="ECO:0000256" key="1">
    <source>
        <dbReference type="ARBA" id="ARBA00002254"/>
    </source>
</evidence>
<evidence type="ECO:0000313" key="12">
    <source>
        <dbReference type="EMBL" id="KXX64651.1"/>
    </source>
</evidence>
<comment type="caution">
    <text evidence="12">The sequence shown here is derived from an EMBL/GenBank/DDBJ whole genome shotgun (WGS) entry which is preliminary data.</text>
</comment>
<keyword evidence="7 10" id="KW-0283">Flagellar rotation</keyword>
<comment type="function">
    <text evidence="1 10">Controls the rotational direction of flagella during chemotaxis.</text>
</comment>
<proteinExistence type="inferred from homology"/>
<dbReference type="PANTHER" id="PTHR35091">
    <property type="entry name" value="FLAGELLAR PROTEIN FLIL"/>
    <property type="match status" value="1"/>
</dbReference>
<evidence type="ECO:0000256" key="8">
    <source>
        <dbReference type="ARBA" id="ARBA00022989"/>
    </source>
</evidence>
<evidence type="ECO:0000256" key="2">
    <source>
        <dbReference type="ARBA" id="ARBA00004162"/>
    </source>
</evidence>
<evidence type="ECO:0000256" key="3">
    <source>
        <dbReference type="ARBA" id="ARBA00008281"/>
    </source>
</evidence>
<organism evidence="12 13">
    <name type="scientific">Marichromatium gracile</name>
    <name type="common">Chromatium gracile</name>
    <dbReference type="NCBI Taxonomy" id="1048"/>
    <lineage>
        <taxon>Bacteria</taxon>
        <taxon>Pseudomonadati</taxon>
        <taxon>Pseudomonadota</taxon>
        <taxon>Gammaproteobacteria</taxon>
        <taxon>Chromatiales</taxon>
        <taxon>Chromatiaceae</taxon>
        <taxon>Marichromatium</taxon>
    </lineage>
</organism>